<dbReference type="Proteomes" id="UP000605361">
    <property type="component" value="Unassembled WGS sequence"/>
</dbReference>
<feature type="transmembrane region" description="Helical" evidence="1">
    <location>
        <begin position="18"/>
        <end position="34"/>
    </location>
</feature>
<keyword evidence="1" id="KW-0812">Transmembrane</keyword>
<keyword evidence="1" id="KW-0472">Membrane</keyword>
<feature type="transmembrane region" description="Helical" evidence="1">
    <location>
        <begin position="40"/>
        <end position="58"/>
    </location>
</feature>
<organism evidence="2 3">
    <name type="scientific">Nonomuraea cypriaca</name>
    <dbReference type="NCBI Taxonomy" id="1187855"/>
    <lineage>
        <taxon>Bacteria</taxon>
        <taxon>Bacillati</taxon>
        <taxon>Actinomycetota</taxon>
        <taxon>Actinomycetes</taxon>
        <taxon>Streptosporangiales</taxon>
        <taxon>Streptosporangiaceae</taxon>
        <taxon>Nonomuraea</taxon>
    </lineage>
</organism>
<dbReference type="EMBL" id="JADOGI010000017">
    <property type="protein sequence ID" value="MBF8185755.1"/>
    <property type="molecule type" value="Genomic_DNA"/>
</dbReference>
<gene>
    <name evidence="2" type="ORF">ITP53_08375</name>
</gene>
<dbReference type="AlphaFoldDB" id="A0A931A9C0"/>
<accession>A0A931A9C0</accession>
<name>A0A931A9C0_9ACTN</name>
<proteinExistence type="predicted"/>
<evidence type="ECO:0000313" key="3">
    <source>
        <dbReference type="Proteomes" id="UP000605361"/>
    </source>
</evidence>
<protein>
    <submittedName>
        <fullName evidence="2">Uncharacterized protein</fullName>
    </submittedName>
</protein>
<keyword evidence="1" id="KW-1133">Transmembrane helix</keyword>
<keyword evidence="3" id="KW-1185">Reference proteome</keyword>
<comment type="caution">
    <text evidence="2">The sequence shown here is derived from an EMBL/GenBank/DDBJ whole genome shotgun (WGS) entry which is preliminary data.</text>
</comment>
<evidence type="ECO:0000256" key="1">
    <source>
        <dbReference type="SAM" id="Phobius"/>
    </source>
</evidence>
<sequence length="71" mass="7608">MTGPQQTLPSSQRDLKRPLLWLLLMISAVGNVVANTYVNGFVGAGFGLAAMGCAAALISRHRKGRRDVTRP</sequence>
<reference evidence="2" key="1">
    <citation type="submission" date="2020-11" db="EMBL/GenBank/DDBJ databases">
        <title>Whole-genome analyses of Nonomuraea sp. K274.</title>
        <authorList>
            <person name="Veyisoglu A."/>
        </authorList>
    </citation>
    <scope>NUCLEOTIDE SEQUENCE</scope>
    <source>
        <strain evidence="2">K274</strain>
    </source>
</reference>
<evidence type="ECO:0000313" key="2">
    <source>
        <dbReference type="EMBL" id="MBF8185755.1"/>
    </source>
</evidence>